<organism evidence="2 3">
    <name type="scientific">Podospora aff. communis PSN243</name>
    <dbReference type="NCBI Taxonomy" id="3040156"/>
    <lineage>
        <taxon>Eukaryota</taxon>
        <taxon>Fungi</taxon>
        <taxon>Dikarya</taxon>
        <taxon>Ascomycota</taxon>
        <taxon>Pezizomycotina</taxon>
        <taxon>Sordariomycetes</taxon>
        <taxon>Sordariomycetidae</taxon>
        <taxon>Sordariales</taxon>
        <taxon>Podosporaceae</taxon>
        <taxon>Podospora</taxon>
    </lineage>
</organism>
<gene>
    <name evidence="2" type="ORF">QBC34DRAFT_418203</name>
</gene>
<dbReference type="AlphaFoldDB" id="A0AAV9G248"/>
<sequence length="244" mass="27267">MLLSTSLLIATTPPSTTKQIEALIEGRLFDHARRARHLRGRMSGVDLSGLDLAYRSAHHSEFDFLGSLCDTCSDFPRWLESTTAEGFEPGLFCLGQIRNVFRRSPSCRLCRVVWQSIVLMLGIADDIILVGLSVSLHPRGKAAFDNQAQPPLNLLFPRHRHPQPSTTPTAAPPTTQPSPRPTPTNTPPTHPPPSPRHQNPPPNHHPQLEQHHPLLRPPLQRPRHSHLNLPPLLSRPLHQPLHQP</sequence>
<evidence type="ECO:0000313" key="3">
    <source>
        <dbReference type="Proteomes" id="UP001321760"/>
    </source>
</evidence>
<feature type="compositionally biased region" description="Pro residues" evidence="1">
    <location>
        <begin position="170"/>
        <end position="204"/>
    </location>
</feature>
<reference evidence="2" key="2">
    <citation type="submission" date="2023-05" db="EMBL/GenBank/DDBJ databases">
        <authorList>
            <consortium name="Lawrence Berkeley National Laboratory"/>
            <person name="Steindorff A."/>
            <person name="Hensen N."/>
            <person name="Bonometti L."/>
            <person name="Westerberg I."/>
            <person name="Brannstrom I.O."/>
            <person name="Guillou S."/>
            <person name="Cros-Aarteil S."/>
            <person name="Calhoun S."/>
            <person name="Haridas S."/>
            <person name="Kuo A."/>
            <person name="Mondo S."/>
            <person name="Pangilinan J."/>
            <person name="Riley R."/>
            <person name="Labutti K."/>
            <person name="Andreopoulos B."/>
            <person name="Lipzen A."/>
            <person name="Chen C."/>
            <person name="Yanf M."/>
            <person name="Daum C."/>
            <person name="Ng V."/>
            <person name="Clum A."/>
            <person name="Ohm R."/>
            <person name="Martin F."/>
            <person name="Silar P."/>
            <person name="Natvig D."/>
            <person name="Lalanne C."/>
            <person name="Gautier V."/>
            <person name="Ament-Velasquez S.L."/>
            <person name="Kruys A."/>
            <person name="Hutchinson M.I."/>
            <person name="Powell A.J."/>
            <person name="Barry K."/>
            <person name="Miller A.N."/>
            <person name="Grigoriev I.V."/>
            <person name="Debuchy R."/>
            <person name="Gladieux P."/>
            <person name="Thoren M.H."/>
            <person name="Johannesson H."/>
        </authorList>
    </citation>
    <scope>NUCLEOTIDE SEQUENCE</scope>
    <source>
        <strain evidence="2">PSN243</strain>
    </source>
</reference>
<dbReference type="EMBL" id="MU866007">
    <property type="protein sequence ID" value="KAK4442778.1"/>
    <property type="molecule type" value="Genomic_DNA"/>
</dbReference>
<protein>
    <submittedName>
        <fullName evidence="2">Uncharacterized protein</fullName>
    </submittedName>
</protein>
<keyword evidence="3" id="KW-1185">Reference proteome</keyword>
<evidence type="ECO:0000313" key="2">
    <source>
        <dbReference type="EMBL" id="KAK4442778.1"/>
    </source>
</evidence>
<name>A0AAV9G248_9PEZI</name>
<dbReference type="Proteomes" id="UP001321760">
    <property type="component" value="Unassembled WGS sequence"/>
</dbReference>
<evidence type="ECO:0000256" key="1">
    <source>
        <dbReference type="SAM" id="MobiDB-lite"/>
    </source>
</evidence>
<accession>A0AAV9G248</accession>
<feature type="region of interest" description="Disordered" evidence="1">
    <location>
        <begin position="152"/>
        <end position="244"/>
    </location>
</feature>
<reference evidence="2" key="1">
    <citation type="journal article" date="2023" name="Mol. Phylogenet. Evol.">
        <title>Genome-scale phylogeny and comparative genomics of the fungal order Sordariales.</title>
        <authorList>
            <person name="Hensen N."/>
            <person name="Bonometti L."/>
            <person name="Westerberg I."/>
            <person name="Brannstrom I.O."/>
            <person name="Guillou S."/>
            <person name="Cros-Aarteil S."/>
            <person name="Calhoun S."/>
            <person name="Haridas S."/>
            <person name="Kuo A."/>
            <person name="Mondo S."/>
            <person name="Pangilinan J."/>
            <person name="Riley R."/>
            <person name="LaButti K."/>
            <person name="Andreopoulos B."/>
            <person name="Lipzen A."/>
            <person name="Chen C."/>
            <person name="Yan M."/>
            <person name="Daum C."/>
            <person name="Ng V."/>
            <person name="Clum A."/>
            <person name="Steindorff A."/>
            <person name="Ohm R.A."/>
            <person name="Martin F."/>
            <person name="Silar P."/>
            <person name="Natvig D.O."/>
            <person name="Lalanne C."/>
            <person name="Gautier V."/>
            <person name="Ament-Velasquez S.L."/>
            <person name="Kruys A."/>
            <person name="Hutchinson M.I."/>
            <person name="Powell A.J."/>
            <person name="Barry K."/>
            <person name="Miller A.N."/>
            <person name="Grigoriev I.V."/>
            <person name="Debuchy R."/>
            <person name="Gladieux P."/>
            <person name="Hiltunen Thoren M."/>
            <person name="Johannesson H."/>
        </authorList>
    </citation>
    <scope>NUCLEOTIDE SEQUENCE</scope>
    <source>
        <strain evidence="2">PSN243</strain>
    </source>
</reference>
<comment type="caution">
    <text evidence="2">The sequence shown here is derived from an EMBL/GenBank/DDBJ whole genome shotgun (WGS) entry which is preliminary data.</text>
</comment>
<proteinExistence type="predicted"/>